<feature type="transmembrane region" description="Helical" evidence="1">
    <location>
        <begin position="51"/>
        <end position="71"/>
    </location>
</feature>
<dbReference type="EMBL" id="JAACYS010000039">
    <property type="protein sequence ID" value="NCU17933.1"/>
    <property type="molecule type" value="Genomic_DNA"/>
</dbReference>
<accession>A0ABX0A9P3</accession>
<evidence type="ECO:0000259" key="3">
    <source>
        <dbReference type="Pfam" id="PF19124"/>
    </source>
</evidence>
<protein>
    <submittedName>
        <fullName evidence="4">DUF1648 domain-containing protein</fullName>
    </submittedName>
</protein>
<proteinExistence type="predicted"/>
<gene>
    <name evidence="4" type="ORF">GW534_09345</name>
</gene>
<sequence length="368" mass="42384">MMYLTMLLIVFPLVAITAFTPYITRKTESFGVTIPSDLYKYETIVSYRKQYAKYSLVIGLIYILLLFALSFSVSETIWIVIFTVGVFVYVIVTFFIYLHFHKKMKQLKEKEKWFEKRKQTVAVDLTFYNEKKTYSNWWFTIPFLIVVAVTAWSYLNYDLIPDQIPMKYNFEGEVTRSIEKSPIALISLPLVQLFLIGVFVFTNIIIGRSKQQVDPANPEKSAKQNLIFRRRWSLFTIIGSILLTIVMALPQLSFVLNLNQNMLMIIIMVIVGLIVIGAFLITIFTGQGGSRIGGSGANIIIGKSGEKINRDDDKYWKLGIFYFNPEDPANWVEKRFGSGWTGNFARPLPWIFIILVILIPILIAKFTS</sequence>
<feature type="transmembrane region" description="Helical" evidence="1">
    <location>
        <begin position="344"/>
        <end position="363"/>
    </location>
</feature>
<feature type="transmembrane region" description="Helical" evidence="1">
    <location>
        <begin position="6"/>
        <end position="24"/>
    </location>
</feature>
<feature type="transmembrane region" description="Helical" evidence="1">
    <location>
        <begin position="232"/>
        <end position="256"/>
    </location>
</feature>
<reference evidence="4 5" key="1">
    <citation type="submission" date="2020-01" db="EMBL/GenBank/DDBJ databases">
        <title>A novel Bacillus sp. from Pasinler.</title>
        <authorList>
            <person name="Adiguzel A."/>
            <person name="Ay H."/>
            <person name="Baltaci M.O."/>
        </authorList>
    </citation>
    <scope>NUCLEOTIDE SEQUENCE [LARGE SCALE GENOMIC DNA]</scope>
    <source>
        <strain evidence="4 5">P1</strain>
    </source>
</reference>
<dbReference type="Proteomes" id="UP000743899">
    <property type="component" value="Unassembled WGS sequence"/>
</dbReference>
<feature type="domain" description="DUF5808" evidence="3">
    <location>
        <begin position="325"/>
        <end position="348"/>
    </location>
</feature>
<dbReference type="InterPro" id="IPR014574">
    <property type="entry name" value="UCP032908"/>
</dbReference>
<dbReference type="Pfam" id="PF07853">
    <property type="entry name" value="DUF1648"/>
    <property type="match status" value="1"/>
</dbReference>
<evidence type="ECO:0000259" key="2">
    <source>
        <dbReference type="Pfam" id="PF07853"/>
    </source>
</evidence>
<dbReference type="InterPro" id="IPR012867">
    <property type="entry name" value="DUF1648"/>
</dbReference>
<dbReference type="PANTHER" id="PTHR37810:SF9">
    <property type="entry name" value="MEMBRANE PROTEIN"/>
    <property type="match status" value="1"/>
</dbReference>
<dbReference type="InterPro" id="IPR043831">
    <property type="entry name" value="DUF5808"/>
</dbReference>
<dbReference type="Pfam" id="PF19124">
    <property type="entry name" value="DUF5808"/>
    <property type="match status" value="1"/>
</dbReference>
<feature type="transmembrane region" description="Helical" evidence="1">
    <location>
        <begin position="137"/>
        <end position="155"/>
    </location>
</feature>
<keyword evidence="1" id="KW-0472">Membrane</keyword>
<organism evidence="4 5">
    <name type="scientific">Pallidibacillus pasinlerensis</name>
    <dbReference type="NCBI Taxonomy" id="2703818"/>
    <lineage>
        <taxon>Bacteria</taxon>
        <taxon>Bacillati</taxon>
        <taxon>Bacillota</taxon>
        <taxon>Bacilli</taxon>
        <taxon>Bacillales</taxon>
        <taxon>Bacillaceae</taxon>
        <taxon>Pallidibacillus</taxon>
    </lineage>
</organism>
<feature type="domain" description="DUF1648" evidence="2">
    <location>
        <begin position="144"/>
        <end position="193"/>
    </location>
</feature>
<name>A0ABX0A9P3_9BACI</name>
<feature type="transmembrane region" description="Helical" evidence="1">
    <location>
        <begin position="262"/>
        <end position="284"/>
    </location>
</feature>
<dbReference type="PIRSF" id="PIRSF032908">
    <property type="entry name" value="UCP032908"/>
    <property type="match status" value="1"/>
</dbReference>
<keyword evidence="5" id="KW-1185">Reference proteome</keyword>
<feature type="transmembrane region" description="Helical" evidence="1">
    <location>
        <begin position="183"/>
        <end position="206"/>
    </location>
</feature>
<evidence type="ECO:0000313" key="4">
    <source>
        <dbReference type="EMBL" id="NCU17933.1"/>
    </source>
</evidence>
<keyword evidence="1" id="KW-1133">Transmembrane helix</keyword>
<dbReference type="PANTHER" id="PTHR37810">
    <property type="entry name" value="IMMUNITY PROTEIN SDPI"/>
    <property type="match status" value="1"/>
</dbReference>
<feature type="transmembrane region" description="Helical" evidence="1">
    <location>
        <begin position="77"/>
        <end position="100"/>
    </location>
</feature>
<keyword evidence="1" id="KW-0812">Transmembrane</keyword>
<comment type="caution">
    <text evidence="4">The sequence shown here is derived from an EMBL/GenBank/DDBJ whole genome shotgun (WGS) entry which is preliminary data.</text>
</comment>
<evidence type="ECO:0000313" key="5">
    <source>
        <dbReference type="Proteomes" id="UP000743899"/>
    </source>
</evidence>
<evidence type="ECO:0000256" key="1">
    <source>
        <dbReference type="SAM" id="Phobius"/>
    </source>
</evidence>
<dbReference type="RefSeq" id="WP_161920762.1">
    <property type="nucleotide sequence ID" value="NZ_JAACYS010000039.1"/>
</dbReference>